<evidence type="ECO:0000256" key="2">
    <source>
        <dbReference type="ARBA" id="ARBA00022723"/>
    </source>
</evidence>
<evidence type="ECO:0000256" key="4">
    <source>
        <dbReference type="ARBA" id="ARBA00022833"/>
    </source>
</evidence>
<dbReference type="InterPro" id="IPR036866">
    <property type="entry name" value="RibonucZ/Hydroxyglut_hydro"/>
</dbReference>
<sequence>MSNNPKWLSAPPSAHTVAVRLIEEVGLMSLPSALFLDPVSEGHEVMNGGDLAFLVENKNLGKIAVFDLGVRKDWWNLPPKVRDPLAFCVGVKVEKDVPEVLKDSGISLNDINDVIWSHSHLDHRGDVSLFPPSTTLNYGKEVADLKPDATGESEAVFLASDFAGRRNNEIDFSKSTFKIGGFPALDFYGDGSFYLLDTPGHDHGHLSALARTTSTAAGHAKDTFILLAGDACHFCGVLRPNPSHPFPSRHFPDSSIGLSGIESPETLLQRHPQFPQSSDAVNEASRVTPWYGVATGQLSTFVDPVVGQNTANKVREAFDEMDNVFVAVCHDLGLLVQDNGKPVLPSLNKAPQEDLNSWYEKGWKDKVYWTWANELGKKDEHGRVQPQKPAVTGFWMHEKRYDIAQDLFEEARKSQDRMKA</sequence>
<proteinExistence type="inferred from homology"/>
<feature type="domain" description="Metallo-beta-lactamase" evidence="5">
    <location>
        <begin position="92"/>
        <end position="207"/>
    </location>
</feature>
<dbReference type="EMBL" id="LVVK01000011">
    <property type="protein sequence ID" value="OPB42793.1"/>
    <property type="molecule type" value="Genomic_DNA"/>
</dbReference>
<gene>
    <name evidence="6" type="ORF">A0O28_0084290</name>
</gene>
<dbReference type="AlphaFoldDB" id="A0A1T3CNY6"/>
<evidence type="ECO:0000313" key="7">
    <source>
        <dbReference type="Proteomes" id="UP000191004"/>
    </source>
</evidence>
<dbReference type="InterPro" id="IPR001279">
    <property type="entry name" value="Metallo-B-lactamas"/>
</dbReference>
<keyword evidence="3" id="KW-0378">Hydrolase</keyword>
<dbReference type="InterPro" id="IPR051013">
    <property type="entry name" value="MBL_superfamily_lactonases"/>
</dbReference>
<keyword evidence="7" id="KW-1185">Reference proteome</keyword>
<dbReference type="Gene3D" id="3.60.15.10">
    <property type="entry name" value="Ribonuclease Z/Hydroxyacylglutathione hydrolase-like"/>
    <property type="match status" value="1"/>
</dbReference>
<dbReference type="Proteomes" id="UP000191004">
    <property type="component" value="Unassembled WGS sequence"/>
</dbReference>
<organism evidence="6 7">
    <name type="scientific">Trichoderma guizhouense</name>
    <dbReference type="NCBI Taxonomy" id="1491466"/>
    <lineage>
        <taxon>Eukaryota</taxon>
        <taxon>Fungi</taxon>
        <taxon>Dikarya</taxon>
        <taxon>Ascomycota</taxon>
        <taxon>Pezizomycotina</taxon>
        <taxon>Sordariomycetes</taxon>
        <taxon>Hypocreomycetidae</taxon>
        <taxon>Hypocreales</taxon>
        <taxon>Hypocreaceae</taxon>
        <taxon>Trichoderma</taxon>
    </lineage>
</organism>
<dbReference type="GO" id="GO:0016787">
    <property type="term" value="F:hydrolase activity"/>
    <property type="evidence" value="ECO:0007669"/>
    <property type="project" value="UniProtKB-KW"/>
</dbReference>
<protein>
    <submittedName>
        <fullName evidence="6">Metallo-beta-lactamase domain protein</fullName>
    </submittedName>
</protein>
<evidence type="ECO:0000259" key="5">
    <source>
        <dbReference type="Pfam" id="PF00753"/>
    </source>
</evidence>
<dbReference type="PANTHER" id="PTHR42978:SF5">
    <property type="entry name" value="METALLO-BETA-LACTAMASE DOMAIN-CONTAINING PROTEIN"/>
    <property type="match status" value="1"/>
</dbReference>
<dbReference type="SUPFAM" id="SSF56281">
    <property type="entry name" value="Metallo-hydrolase/oxidoreductase"/>
    <property type="match status" value="1"/>
</dbReference>
<reference evidence="6 7" key="1">
    <citation type="submission" date="2016-04" db="EMBL/GenBank/DDBJ databases">
        <title>Multiple horizontal gene transfer events from other fungi enriched the ability of the initially mycotrophic fungus Trichoderma (Ascomycota) to feed on dead plant biomass.</title>
        <authorList>
            <person name="Atanasova L."/>
            <person name="Chenthamara K."/>
            <person name="Zhang J."/>
            <person name="Grujic M."/>
            <person name="Henrissat B."/>
            <person name="Kuo A."/>
            <person name="Aertz A."/>
            <person name="Salamov A."/>
            <person name="Lipzen A."/>
            <person name="Labutti K."/>
            <person name="Barry K."/>
            <person name="Miao Y."/>
            <person name="Rahimi M.J."/>
            <person name="Shen Q."/>
            <person name="Grigoriev I.V."/>
            <person name="Kubicek C.P."/>
            <person name="Druzhinina I.S."/>
        </authorList>
    </citation>
    <scope>NUCLEOTIDE SEQUENCE [LARGE SCALE GENOMIC DNA]</scope>
    <source>
        <strain evidence="6 7">NJAU 4742</strain>
    </source>
</reference>
<dbReference type="OrthoDB" id="10250730at2759"/>
<accession>A0A1T3CNY6</accession>
<dbReference type="GO" id="GO:0046872">
    <property type="term" value="F:metal ion binding"/>
    <property type="evidence" value="ECO:0007669"/>
    <property type="project" value="UniProtKB-KW"/>
</dbReference>
<evidence type="ECO:0000256" key="1">
    <source>
        <dbReference type="ARBA" id="ARBA00007749"/>
    </source>
</evidence>
<dbReference type="CDD" id="cd07730">
    <property type="entry name" value="metallo-hydrolase-like_MBL-fold"/>
    <property type="match status" value="1"/>
</dbReference>
<name>A0A1T3CNY6_9HYPO</name>
<dbReference type="Pfam" id="PF00753">
    <property type="entry name" value="Lactamase_B"/>
    <property type="match status" value="1"/>
</dbReference>
<evidence type="ECO:0000313" key="6">
    <source>
        <dbReference type="EMBL" id="OPB42793.1"/>
    </source>
</evidence>
<evidence type="ECO:0000256" key="3">
    <source>
        <dbReference type="ARBA" id="ARBA00022801"/>
    </source>
</evidence>
<comment type="similarity">
    <text evidence="1">Belongs to the metallo-beta-lactamase superfamily.</text>
</comment>
<keyword evidence="2" id="KW-0479">Metal-binding</keyword>
<dbReference type="PANTHER" id="PTHR42978">
    <property type="entry name" value="QUORUM-QUENCHING LACTONASE YTNP-RELATED-RELATED"/>
    <property type="match status" value="1"/>
</dbReference>
<keyword evidence="4" id="KW-0862">Zinc</keyword>
<comment type="caution">
    <text evidence="6">The sequence shown here is derived from an EMBL/GenBank/DDBJ whole genome shotgun (WGS) entry which is preliminary data.</text>
</comment>